<comment type="caution">
    <text evidence="1">The sequence shown here is derived from an EMBL/GenBank/DDBJ whole genome shotgun (WGS) entry which is preliminary data.</text>
</comment>
<reference evidence="1" key="1">
    <citation type="submission" date="2024-09" db="EMBL/GenBank/DDBJ databases">
        <title>Black Yeasts Isolated from many extreme environments.</title>
        <authorList>
            <person name="Coleine C."/>
            <person name="Stajich J.E."/>
            <person name="Selbmann L."/>
        </authorList>
    </citation>
    <scope>NUCLEOTIDE SEQUENCE</scope>
    <source>
        <strain evidence="1">CCFEE 5737</strain>
    </source>
</reference>
<keyword evidence="2" id="KW-1185">Reference proteome</keyword>
<sequence length="428" mass="43371">MGSKTPPPRPAVLVGTAVAVGQEPSRPTPRMLQITELTTEVTVAKGAEGTTDVAAPMMDVTSVTAEAGSSDTIDSTAETTGSRGSPAEAEGQDPSRPTPSISQTTELTTEVTVAAGADGTSDLPLVTWDAGSSEIMDSTAEMTGAMMPPGATVFEAPALPVGQPPRTPTPKISQTTEFTTEVTVAKGAEGLIEVTSLIIELTSDAAGETTGSCETIDSTAETIGGRRPPGTAVVKVTLPDWVEQPPRTPTPRISHTTEFTTEVTVPKGADGLIEVTTSIIELISDAAGDATGSSDTIDSTAETIGGKRPPGAAVVGAPIIDEVVGQPPRTPTPRISHTTEFTTEVTVPKGADGLIEVTTSIIELISDAAGDATGSSDTIDSTAETIGGKIPPAAVDTGPAVAEGQPPSTPTPKRSQTTELTTEVTVAK</sequence>
<protein>
    <submittedName>
        <fullName evidence="1">Uncharacterized protein</fullName>
    </submittedName>
</protein>
<proteinExistence type="predicted"/>
<accession>A0ACC3DIL4</accession>
<dbReference type="Proteomes" id="UP001186974">
    <property type="component" value="Unassembled WGS sequence"/>
</dbReference>
<feature type="non-terminal residue" evidence="1">
    <location>
        <position position="428"/>
    </location>
</feature>
<evidence type="ECO:0000313" key="2">
    <source>
        <dbReference type="Proteomes" id="UP001186974"/>
    </source>
</evidence>
<evidence type="ECO:0000313" key="1">
    <source>
        <dbReference type="EMBL" id="KAK3076439.1"/>
    </source>
</evidence>
<name>A0ACC3DIL4_9PEZI</name>
<dbReference type="EMBL" id="JAWDJW010003969">
    <property type="protein sequence ID" value="KAK3076439.1"/>
    <property type="molecule type" value="Genomic_DNA"/>
</dbReference>
<organism evidence="1 2">
    <name type="scientific">Coniosporium uncinatum</name>
    <dbReference type="NCBI Taxonomy" id="93489"/>
    <lineage>
        <taxon>Eukaryota</taxon>
        <taxon>Fungi</taxon>
        <taxon>Dikarya</taxon>
        <taxon>Ascomycota</taxon>
        <taxon>Pezizomycotina</taxon>
        <taxon>Dothideomycetes</taxon>
        <taxon>Dothideomycetes incertae sedis</taxon>
        <taxon>Coniosporium</taxon>
    </lineage>
</organism>
<gene>
    <name evidence="1" type="ORF">LTS18_013003</name>
</gene>